<name>A0A9P6SPQ5_9HELO</name>
<dbReference type="InterPro" id="IPR010828">
    <property type="entry name" value="Atf2/Sli1-like"/>
</dbReference>
<dbReference type="Proteomes" id="UP000785200">
    <property type="component" value="Unassembled WGS sequence"/>
</dbReference>
<dbReference type="Gene3D" id="3.30.559.10">
    <property type="entry name" value="Chloramphenicol acetyltransferase-like domain"/>
    <property type="match status" value="1"/>
</dbReference>
<dbReference type="Pfam" id="PF07247">
    <property type="entry name" value="AATase"/>
    <property type="match status" value="1"/>
</dbReference>
<evidence type="ECO:0000313" key="2">
    <source>
        <dbReference type="EMBL" id="KAG0645721.1"/>
    </source>
</evidence>
<dbReference type="GO" id="GO:0008080">
    <property type="term" value="F:N-acetyltransferase activity"/>
    <property type="evidence" value="ECO:0007669"/>
    <property type="project" value="TreeGrafter"/>
</dbReference>
<dbReference type="AlphaFoldDB" id="A0A9P6SPQ5"/>
<reference evidence="2" key="1">
    <citation type="submission" date="2019-07" db="EMBL/GenBank/DDBJ databases">
        <title>Hyphodiscus hymeniophilus genome sequencing and assembly.</title>
        <authorList>
            <person name="Kramer G."/>
            <person name="Nodwell J."/>
        </authorList>
    </citation>
    <scope>NUCLEOTIDE SEQUENCE</scope>
    <source>
        <strain evidence="2">ATCC 34498</strain>
    </source>
</reference>
<evidence type="ECO:0000313" key="3">
    <source>
        <dbReference type="Proteomes" id="UP000785200"/>
    </source>
</evidence>
<dbReference type="InterPro" id="IPR023213">
    <property type="entry name" value="CAT-like_dom_sf"/>
</dbReference>
<dbReference type="PANTHER" id="PTHR28037:SF1">
    <property type="entry name" value="ALCOHOL O-ACETYLTRANSFERASE 1-RELATED"/>
    <property type="match status" value="1"/>
</dbReference>
<dbReference type="EMBL" id="VNKQ01000017">
    <property type="protein sequence ID" value="KAG0645721.1"/>
    <property type="molecule type" value="Genomic_DNA"/>
</dbReference>
<keyword evidence="3" id="KW-1185">Reference proteome</keyword>
<dbReference type="InterPro" id="IPR052058">
    <property type="entry name" value="Alcohol_O-acetyltransferase"/>
</dbReference>
<evidence type="ECO:0000256" key="1">
    <source>
        <dbReference type="SAM" id="MobiDB-lite"/>
    </source>
</evidence>
<proteinExistence type="predicted"/>
<dbReference type="PANTHER" id="PTHR28037">
    <property type="entry name" value="ALCOHOL O-ACETYLTRANSFERASE 1-RELATED"/>
    <property type="match status" value="1"/>
</dbReference>
<comment type="caution">
    <text evidence="2">The sequence shown here is derived from an EMBL/GenBank/DDBJ whole genome shotgun (WGS) entry which is preliminary data.</text>
</comment>
<gene>
    <name evidence="2" type="ORF">D0Z07_7819</name>
</gene>
<sequence length="477" mass="52163">MERWNIARNHVKFYNNVAVTATYNVPRILLQQFGSRGIEGLVYAALKENLSRQPILGVTIDDEGSTVPRWRRLSSIDLREIVNVVSADPNASADGWVQNSHRTLFPTTGELPLWRVVVAFQESALTEEGSHVSFAMGFFAHHAIADGLSCAAFHLTFLDALNSLVESPSAGPSDLNEVAMVNVPNLPLIPTLEMKAKLSISILFVLLEFIKAFIYNPIDSLNWSGPPVNADHPRPPIASTRSFSLTPAMVSKLIAKCRAEKTTITSLVTVLTARKLALMYPDHKSFTGTVPFSLRKFTGHSPKDMGVFVTNVTQTFSSEANPSTKHMSGAPSPKGKLPAAVADDEKLWDSARAFKRHLDENTASTHNQHVNMLKFVSDYGSYFLGLLGTKRAHAFEVTNIGIVDGGVGGEEGKATFDRVMFSAGGCAYGEPYVVFLATARNGYMNAAIGWQSVVVSDEEAKDLLGYLEREMRGLVEQ</sequence>
<feature type="region of interest" description="Disordered" evidence="1">
    <location>
        <begin position="319"/>
        <end position="338"/>
    </location>
</feature>
<organism evidence="2 3">
    <name type="scientific">Hyphodiscus hymeniophilus</name>
    <dbReference type="NCBI Taxonomy" id="353542"/>
    <lineage>
        <taxon>Eukaryota</taxon>
        <taxon>Fungi</taxon>
        <taxon>Dikarya</taxon>
        <taxon>Ascomycota</taxon>
        <taxon>Pezizomycotina</taxon>
        <taxon>Leotiomycetes</taxon>
        <taxon>Helotiales</taxon>
        <taxon>Hyphodiscaceae</taxon>
        <taxon>Hyphodiscus</taxon>
    </lineage>
</organism>
<dbReference type="SUPFAM" id="SSF52777">
    <property type="entry name" value="CoA-dependent acyltransferases"/>
    <property type="match status" value="1"/>
</dbReference>
<dbReference type="OrthoDB" id="2150604at2759"/>
<protein>
    <submittedName>
        <fullName evidence="2">Alcohol acetyltransferase FCK4</fullName>
    </submittedName>
</protein>
<accession>A0A9P6SPQ5</accession>